<dbReference type="GO" id="GO:0016740">
    <property type="term" value="F:transferase activity"/>
    <property type="evidence" value="ECO:0007669"/>
    <property type="project" value="UniProtKB-KW"/>
</dbReference>
<evidence type="ECO:0000313" key="1">
    <source>
        <dbReference type="EMBL" id="CBX71695.1"/>
    </source>
</evidence>
<name>F4N0T7_YEREN</name>
<dbReference type="AlphaFoldDB" id="F4N0T7"/>
<organism evidence="1">
    <name type="scientific">Yersinia enterocolitica W22703</name>
    <dbReference type="NCBI Taxonomy" id="913028"/>
    <lineage>
        <taxon>Bacteria</taxon>
        <taxon>Pseudomonadati</taxon>
        <taxon>Pseudomonadota</taxon>
        <taxon>Gammaproteobacteria</taxon>
        <taxon>Enterobacterales</taxon>
        <taxon>Yersiniaceae</taxon>
        <taxon>Yersinia</taxon>
    </lineage>
</organism>
<gene>
    <name evidence="1" type="ORF">YEW_IO37240</name>
</gene>
<protein>
    <recommendedName>
        <fullName evidence="2">Thiamine pyrophosphate enzyme TPP-binding domain-containing protein</fullName>
    </recommendedName>
</protein>
<dbReference type="EMBL" id="FR718633">
    <property type="protein sequence ID" value="CBX71695.1"/>
    <property type="molecule type" value="Genomic_DNA"/>
</dbReference>
<sequence length="40" mass="4281">MHEALNRPGPVLIHALIDVDEKVYPMVPPGAANIDMIGGE</sequence>
<evidence type="ECO:0008006" key="2">
    <source>
        <dbReference type="Google" id="ProtNLM"/>
    </source>
</evidence>
<dbReference type="SUPFAM" id="SSF52518">
    <property type="entry name" value="Thiamin diphosphate-binding fold (THDP-binding)"/>
    <property type="match status" value="1"/>
</dbReference>
<keyword evidence="1" id="KW-0808">Transferase</keyword>
<dbReference type="InterPro" id="IPR029061">
    <property type="entry name" value="THDP-binding"/>
</dbReference>
<proteinExistence type="predicted"/>
<accession>F4N0T7</accession>
<reference evidence="1" key="1">
    <citation type="journal article" date="2011" name="BMC Genomics">
        <title>Shotgun sequencing of Yersinia enterocolitica strain W22703 (biotype 2, serotype O:9): genomic evidence for oscillation between invertebrates and mammals.</title>
        <authorList>
            <person name="Fuchs T.M."/>
            <person name="Brandt K."/>
            <person name="Starke M."/>
            <person name="Rattei T."/>
        </authorList>
    </citation>
    <scope>NUCLEOTIDE SEQUENCE</scope>
</reference>